<keyword evidence="8" id="KW-1185">Reference proteome</keyword>
<feature type="transmembrane region" description="Helical" evidence="6">
    <location>
        <begin position="29"/>
        <end position="51"/>
    </location>
</feature>
<evidence type="ECO:0000313" key="7">
    <source>
        <dbReference type="EMBL" id="SEQ22006.1"/>
    </source>
</evidence>
<evidence type="ECO:0000256" key="5">
    <source>
        <dbReference type="ARBA" id="ARBA00023136"/>
    </source>
</evidence>
<feature type="transmembrane region" description="Helical" evidence="6">
    <location>
        <begin position="97"/>
        <end position="116"/>
    </location>
</feature>
<feature type="transmembrane region" description="Helical" evidence="6">
    <location>
        <begin position="123"/>
        <end position="143"/>
    </location>
</feature>
<dbReference type="InterPro" id="IPR047623">
    <property type="entry name" value="SatP"/>
</dbReference>
<dbReference type="NCBIfam" id="NF038013">
    <property type="entry name" value="AceTr_1"/>
    <property type="match status" value="1"/>
</dbReference>
<comment type="subcellular location">
    <subcellularLocation>
        <location evidence="1">Membrane</location>
        <topology evidence="1">Multi-pass membrane protein</topology>
    </subcellularLocation>
</comment>
<feature type="transmembrane region" description="Helical" evidence="6">
    <location>
        <begin position="149"/>
        <end position="170"/>
    </location>
</feature>
<dbReference type="OrthoDB" id="9787939at2"/>
<evidence type="ECO:0000256" key="3">
    <source>
        <dbReference type="ARBA" id="ARBA00022692"/>
    </source>
</evidence>
<keyword evidence="4 6" id="KW-1133">Transmembrane helix</keyword>
<keyword evidence="5 6" id="KW-0472">Membrane</keyword>
<dbReference type="Pfam" id="PF01184">
    <property type="entry name" value="Gpr1_Fun34_YaaH"/>
    <property type="match status" value="1"/>
</dbReference>
<evidence type="ECO:0008006" key="9">
    <source>
        <dbReference type="Google" id="ProtNLM"/>
    </source>
</evidence>
<sequence>MEQQKQGNPAVVGLGGFGLTTMVLQFHNVGWMGIGPVIWLGLIFGGLAQMIAGFQEKSTGNNFGYCAFTAYGAFWISLALLLIGNQFNIYVSSKTDIGWFLVAWTLFTAILWIGALRIHGAMATTFTLLLIGFILLDLAHFGYPQLTVVAGYELMATALAAWYMMAHVIFADVYGRSILPVGNPWIKA</sequence>
<evidence type="ECO:0000313" key="8">
    <source>
        <dbReference type="Proteomes" id="UP000198749"/>
    </source>
</evidence>
<dbReference type="GO" id="GO:0071422">
    <property type="term" value="P:succinate transmembrane transport"/>
    <property type="evidence" value="ECO:0007669"/>
    <property type="project" value="TreeGrafter"/>
</dbReference>
<accession>A0A1H9E8E5</accession>
<comment type="similarity">
    <text evidence="2">Belongs to the acetate uptake transporter (AceTr) (TC 2.A.96) family.</text>
</comment>
<name>A0A1H9E8E5_9GAMM</name>
<dbReference type="RefSeq" id="WP_091354241.1">
    <property type="nucleotide sequence ID" value="NZ_AP025284.1"/>
</dbReference>
<evidence type="ECO:0000256" key="2">
    <source>
        <dbReference type="ARBA" id="ARBA00005587"/>
    </source>
</evidence>
<dbReference type="AlphaFoldDB" id="A0A1H9E8E5"/>
<protein>
    <recommendedName>
        <fullName evidence="9">Succinate-acetate transporter protein</fullName>
    </recommendedName>
</protein>
<evidence type="ECO:0000256" key="4">
    <source>
        <dbReference type="ARBA" id="ARBA00022989"/>
    </source>
</evidence>
<gene>
    <name evidence="7" type="ORF">SAMN03080615_00757</name>
</gene>
<dbReference type="PANTHER" id="PTHR30178:SF3">
    <property type="entry name" value="SUCCINATE-ACETATE_PROTON SYMPORTER SATP"/>
    <property type="match status" value="1"/>
</dbReference>
<dbReference type="Proteomes" id="UP000198749">
    <property type="component" value="Unassembled WGS sequence"/>
</dbReference>
<evidence type="ECO:0000256" key="6">
    <source>
        <dbReference type="SAM" id="Phobius"/>
    </source>
</evidence>
<dbReference type="GO" id="GO:0005886">
    <property type="term" value="C:plasma membrane"/>
    <property type="evidence" value="ECO:0007669"/>
    <property type="project" value="TreeGrafter"/>
</dbReference>
<evidence type="ECO:0000256" key="1">
    <source>
        <dbReference type="ARBA" id="ARBA00004141"/>
    </source>
</evidence>
<reference evidence="8" key="1">
    <citation type="submission" date="2016-10" db="EMBL/GenBank/DDBJ databases">
        <authorList>
            <person name="Varghese N."/>
            <person name="Submissions S."/>
        </authorList>
    </citation>
    <scope>NUCLEOTIDE SEQUENCE [LARGE SCALE GENOMIC DNA]</scope>
    <source>
        <strain evidence="8">DSM 18887</strain>
    </source>
</reference>
<dbReference type="GO" id="GO:0015360">
    <property type="term" value="F:acetate:proton symporter activity"/>
    <property type="evidence" value="ECO:0007669"/>
    <property type="project" value="TreeGrafter"/>
</dbReference>
<dbReference type="EMBL" id="FOGB01000002">
    <property type="protein sequence ID" value="SEQ22006.1"/>
    <property type="molecule type" value="Genomic_DNA"/>
</dbReference>
<feature type="transmembrane region" description="Helical" evidence="6">
    <location>
        <begin position="63"/>
        <end position="85"/>
    </location>
</feature>
<dbReference type="InterPro" id="IPR000791">
    <property type="entry name" value="Gpr1/Fun34/SatP-like"/>
</dbReference>
<proteinExistence type="inferred from homology"/>
<dbReference type="PANTHER" id="PTHR30178">
    <property type="entry name" value="INNER MEMBRANE PROTEIN YAAH"/>
    <property type="match status" value="1"/>
</dbReference>
<keyword evidence="3 6" id="KW-0812">Transmembrane</keyword>
<organism evidence="7 8">
    <name type="scientific">Amphritea atlantica</name>
    <dbReference type="NCBI Taxonomy" id="355243"/>
    <lineage>
        <taxon>Bacteria</taxon>
        <taxon>Pseudomonadati</taxon>
        <taxon>Pseudomonadota</taxon>
        <taxon>Gammaproteobacteria</taxon>
        <taxon>Oceanospirillales</taxon>
        <taxon>Oceanospirillaceae</taxon>
        <taxon>Amphritea</taxon>
    </lineage>
</organism>